<proteinExistence type="predicted"/>
<reference evidence="1 2" key="1">
    <citation type="submission" date="2019-04" db="EMBL/GenBank/DDBJ databases">
        <title>Streptomyces oryziradicis sp. nov., a novel actinomycete isolated from rhizosphere soil of rice (Oryza sativa L.).</title>
        <authorList>
            <person name="Li C."/>
        </authorList>
    </citation>
    <scope>NUCLEOTIDE SEQUENCE [LARGE SCALE GENOMIC DNA]</scope>
    <source>
        <strain evidence="1 2">NEAU-C40</strain>
    </source>
</reference>
<name>A0A4U0RIJ3_9ACTN</name>
<dbReference type="EMBL" id="SUMC01000182">
    <property type="protein sequence ID" value="TJZ95479.1"/>
    <property type="molecule type" value="Genomic_DNA"/>
</dbReference>
<dbReference type="OrthoDB" id="4332356at2"/>
<dbReference type="RefSeq" id="WP_136730957.1">
    <property type="nucleotide sequence ID" value="NZ_SUMC01000182.1"/>
</dbReference>
<gene>
    <name evidence="1" type="ORF">FCI23_52140</name>
</gene>
<dbReference type="Proteomes" id="UP000305778">
    <property type="component" value="Unassembled WGS sequence"/>
</dbReference>
<dbReference type="InterPro" id="IPR012347">
    <property type="entry name" value="Ferritin-like"/>
</dbReference>
<evidence type="ECO:0000313" key="1">
    <source>
        <dbReference type="EMBL" id="TJZ95479.1"/>
    </source>
</evidence>
<dbReference type="AlphaFoldDB" id="A0A4U0RIJ3"/>
<comment type="caution">
    <text evidence="1">The sequence shown here is derived from an EMBL/GenBank/DDBJ whole genome shotgun (WGS) entry which is preliminary data.</text>
</comment>
<sequence length="355" mass="38677">MTTTTDVVIPALHDARDAQAAVVEKFQAHIAVTPAGGYRQILERHVADAEDHISSIDEHMNQLRPHDPLRDALEGARHLAGQATRVARLPLDIAVAVPAGMLRGRKRATERQLLKNAEDEYAITALAVATSRAGESIAQEADDDPGADLLGSIRRRDEELLQTLGDNLQEQAGAVVAAANGGRRAEWAGSTGAAEAVRAGWTRLRETVEASGRQAEQWEQQAERTLEDAVERLPGVSRMRGEVKGAAASEDELPIPGYGELTAVEVTGRLRHLSQADLATVQGYERAHAGRTTILNKIADLRGDEPWPGYDSMKADEIRTRLREADADLARQVLDYERRHQERTTITTAAEHATT</sequence>
<evidence type="ECO:0000313" key="2">
    <source>
        <dbReference type="Proteomes" id="UP000305778"/>
    </source>
</evidence>
<protein>
    <submittedName>
        <fullName evidence="1">Uncharacterized protein</fullName>
    </submittedName>
</protein>
<organism evidence="1 2">
    <name type="scientific">Actinacidiphila oryziradicis</name>
    <dbReference type="NCBI Taxonomy" id="2571141"/>
    <lineage>
        <taxon>Bacteria</taxon>
        <taxon>Bacillati</taxon>
        <taxon>Actinomycetota</taxon>
        <taxon>Actinomycetes</taxon>
        <taxon>Kitasatosporales</taxon>
        <taxon>Streptomycetaceae</taxon>
        <taxon>Actinacidiphila</taxon>
    </lineage>
</organism>
<keyword evidence="2" id="KW-1185">Reference proteome</keyword>
<dbReference type="Gene3D" id="1.20.1260.10">
    <property type="match status" value="1"/>
</dbReference>
<accession>A0A4U0RIJ3</accession>